<feature type="region of interest" description="Disordered" evidence="1">
    <location>
        <begin position="1"/>
        <end position="38"/>
    </location>
</feature>
<feature type="compositionally biased region" description="Polar residues" evidence="1">
    <location>
        <begin position="1"/>
        <end position="11"/>
    </location>
</feature>
<name>A0AAV3PM87_LITER</name>
<reference evidence="2 3" key="1">
    <citation type="submission" date="2024-01" db="EMBL/GenBank/DDBJ databases">
        <title>The complete chloroplast genome sequence of Lithospermum erythrorhizon: insights into the phylogenetic relationship among Boraginaceae species and the maternal lineages of purple gromwells.</title>
        <authorList>
            <person name="Okada T."/>
            <person name="Watanabe K."/>
        </authorList>
    </citation>
    <scope>NUCLEOTIDE SEQUENCE [LARGE SCALE GENOMIC DNA]</scope>
</reference>
<dbReference type="AlphaFoldDB" id="A0AAV3PM87"/>
<evidence type="ECO:0000256" key="1">
    <source>
        <dbReference type="SAM" id="MobiDB-lite"/>
    </source>
</evidence>
<accession>A0AAV3PM87</accession>
<gene>
    <name evidence="2" type="ORF">LIER_10152</name>
</gene>
<comment type="caution">
    <text evidence="2">The sequence shown here is derived from an EMBL/GenBank/DDBJ whole genome shotgun (WGS) entry which is preliminary data.</text>
</comment>
<protein>
    <submittedName>
        <fullName evidence="2">Uncharacterized protein</fullName>
    </submittedName>
</protein>
<organism evidence="2 3">
    <name type="scientific">Lithospermum erythrorhizon</name>
    <name type="common">Purple gromwell</name>
    <name type="synonym">Lithospermum officinale var. erythrorhizon</name>
    <dbReference type="NCBI Taxonomy" id="34254"/>
    <lineage>
        <taxon>Eukaryota</taxon>
        <taxon>Viridiplantae</taxon>
        <taxon>Streptophyta</taxon>
        <taxon>Embryophyta</taxon>
        <taxon>Tracheophyta</taxon>
        <taxon>Spermatophyta</taxon>
        <taxon>Magnoliopsida</taxon>
        <taxon>eudicotyledons</taxon>
        <taxon>Gunneridae</taxon>
        <taxon>Pentapetalae</taxon>
        <taxon>asterids</taxon>
        <taxon>lamiids</taxon>
        <taxon>Boraginales</taxon>
        <taxon>Boraginaceae</taxon>
        <taxon>Boraginoideae</taxon>
        <taxon>Lithospermeae</taxon>
        <taxon>Lithospermum</taxon>
    </lineage>
</organism>
<dbReference type="EMBL" id="BAABME010001785">
    <property type="protein sequence ID" value="GAA0151430.1"/>
    <property type="molecule type" value="Genomic_DNA"/>
</dbReference>
<proteinExistence type="predicted"/>
<dbReference type="Proteomes" id="UP001454036">
    <property type="component" value="Unassembled WGS sequence"/>
</dbReference>
<feature type="compositionally biased region" description="Low complexity" evidence="1">
    <location>
        <begin position="28"/>
        <end position="37"/>
    </location>
</feature>
<keyword evidence="3" id="KW-1185">Reference proteome</keyword>
<sequence>MASGTASSAQRPSILGPSPSILDPHPSSPFYARSSPSRRPPHSILDILSLHQFQKGSVNKNFAKRKFCEYISSSLDLDIGIKGHSSKRRMFSDVQIGFDRENNSFVLIYSKLMMESSKKSDELKNNYDDKTRLVLNIDVPVENSTIVEFEVGQSSVDSDQDPPNSNDNYCLSLSKELELTPFMDSSHCVVGENSCFDDDGDDGYWSSSDSLDEDHICSMDNEFAWYDVLESSMNFICDKHQIHTSRILKMI</sequence>
<evidence type="ECO:0000313" key="2">
    <source>
        <dbReference type="EMBL" id="GAA0151430.1"/>
    </source>
</evidence>
<evidence type="ECO:0000313" key="3">
    <source>
        <dbReference type="Proteomes" id="UP001454036"/>
    </source>
</evidence>